<dbReference type="Pfam" id="PF13456">
    <property type="entry name" value="RVT_3"/>
    <property type="match status" value="1"/>
</dbReference>
<dbReference type="AlphaFoldDB" id="A0A6L2KAX3"/>
<dbReference type="Pfam" id="PF17917">
    <property type="entry name" value="RT_RNaseH"/>
    <property type="match status" value="1"/>
</dbReference>
<feature type="domain" description="Reverse transcriptase RNase H-like" evidence="11">
    <location>
        <begin position="282"/>
        <end position="382"/>
    </location>
</feature>
<protein>
    <submittedName>
        <fullName evidence="12">Reverse transcriptase domain-containing protein</fullName>
    </submittedName>
</protein>
<dbReference type="Gene3D" id="3.10.10.10">
    <property type="entry name" value="HIV Type 1 Reverse Transcriptase, subunit A, domain 1"/>
    <property type="match status" value="1"/>
</dbReference>
<dbReference type="PANTHER" id="PTHR48475:SF2">
    <property type="entry name" value="RIBONUCLEASE H"/>
    <property type="match status" value="1"/>
</dbReference>
<evidence type="ECO:0000313" key="12">
    <source>
        <dbReference type="EMBL" id="GEU45054.1"/>
    </source>
</evidence>
<evidence type="ECO:0000256" key="7">
    <source>
        <dbReference type="SAM" id="Coils"/>
    </source>
</evidence>
<evidence type="ECO:0000256" key="8">
    <source>
        <dbReference type="SAM" id="MobiDB-lite"/>
    </source>
</evidence>
<gene>
    <name evidence="12" type="ORF">Tci_017032</name>
</gene>
<dbReference type="InterPro" id="IPR043502">
    <property type="entry name" value="DNA/RNA_pol_sf"/>
</dbReference>
<keyword evidence="1" id="KW-0808">Transferase</keyword>
<dbReference type="Gene3D" id="3.30.420.10">
    <property type="entry name" value="Ribonuclease H-like superfamily/Ribonuclease H"/>
    <property type="match status" value="2"/>
</dbReference>
<keyword evidence="2" id="KW-0548">Nucleotidyltransferase</keyword>
<dbReference type="InterPro" id="IPR041373">
    <property type="entry name" value="RT_RNaseH"/>
</dbReference>
<keyword evidence="7" id="KW-0175">Coiled coil</keyword>
<keyword evidence="5" id="KW-0378">Hydrolase</keyword>
<dbReference type="SUPFAM" id="SSF53098">
    <property type="entry name" value="Ribonuclease H-like"/>
    <property type="match status" value="2"/>
</dbReference>
<feature type="region of interest" description="Disordered" evidence="8">
    <location>
        <begin position="14"/>
        <end position="34"/>
    </location>
</feature>
<dbReference type="GO" id="GO:0003964">
    <property type="term" value="F:RNA-directed DNA polymerase activity"/>
    <property type="evidence" value="ECO:0007669"/>
    <property type="project" value="UniProtKB-KW"/>
</dbReference>
<evidence type="ECO:0000256" key="1">
    <source>
        <dbReference type="ARBA" id="ARBA00022679"/>
    </source>
</evidence>
<evidence type="ECO:0000259" key="9">
    <source>
        <dbReference type="Pfam" id="PF00078"/>
    </source>
</evidence>
<evidence type="ECO:0000259" key="11">
    <source>
        <dbReference type="Pfam" id="PF17917"/>
    </source>
</evidence>
<dbReference type="SUPFAM" id="SSF56672">
    <property type="entry name" value="DNA/RNA polymerases"/>
    <property type="match status" value="1"/>
</dbReference>
<evidence type="ECO:0000256" key="6">
    <source>
        <dbReference type="ARBA" id="ARBA00022918"/>
    </source>
</evidence>
<evidence type="ECO:0000256" key="5">
    <source>
        <dbReference type="ARBA" id="ARBA00022801"/>
    </source>
</evidence>
<dbReference type="InterPro" id="IPR043128">
    <property type="entry name" value="Rev_trsase/Diguanyl_cyclase"/>
</dbReference>
<comment type="caution">
    <text evidence="12">The sequence shown here is derived from an EMBL/GenBank/DDBJ whole genome shotgun (WGS) entry which is preliminary data.</text>
</comment>
<feature type="domain" description="Reverse transcriptase" evidence="9">
    <location>
        <begin position="110"/>
        <end position="259"/>
    </location>
</feature>
<evidence type="ECO:0000256" key="3">
    <source>
        <dbReference type="ARBA" id="ARBA00022722"/>
    </source>
</evidence>
<dbReference type="GO" id="GO:0003676">
    <property type="term" value="F:nucleic acid binding"/>
    <property type="evidence" value="ECO:0007669"/>
    <property type="project" value="InterPro"/>
</dbReference>
<name>A0A6L2KAX3_TANCI</name>
<evidence type="ECO:0000259" key="10">
    <source>
        <dbReference type="Pfam" id="PF13456"/>
    </source>
</evidence>
<dbReference type="Gene3D" id="3.30.70.270">
    <property type="match status" value="1"/>
</dbReference>
<organism evidence="12">
    <name type="scientific">Tanacetum cinerariifolium</name>
    <name type="common">Dalmatian daisy</name>
    <name type="synonym">Chrysanthemum cinerariifolium</name>
    <dbReference type="NCBI Taxonomy" id="118510"/>
    <lineage>
        <taxon>Eukaryota</taxon>
        <taxon>Viridiplantae</taxon>
        <taxon>Streptophyta</taxon>
        <taxon>Embryophyta</taxon>
        <taxon>Tracheophyta</taxon>
        <taxon>Spermatophyta</taxon>
        <taxon>Magnoliopsida</taxon>
        <taxon>eudicotyledons</taxon>
        <taxon>Gunneridae</taxon>
        <taxon>Pentapetalae</taxon>
        <taxon>asterids</taxon>
        <taxon>campanulids</taxon>
        <taxon>Asterales</taxon>
        <taxon>Asteraceae</taxon>
        <taxon>Asteroideae</taxon>
        <taxon>Anthemideae</taxon>
        <taxon>Anthemidinae</taxon>
        <taxon>Tanacetum</taxon>
    </lineage>
</organism>
<evidence type="ECO:0000256" key="4">
    <source>
        <dbReference type="ARBA" id="ARBA00022759"/>
    </source>
</evidence>
<dbReference type="CDD" id="cd01647">
    <property type="entry name" value="RT_LTR"/>
    <property type="match status" value="1"/>
</dbReference>
<dbReference type="CDD" id="cd09279">
    <property type="entry name" value="RNase_HI_like"/>
    <property type="match status" value="1"/>
</dbReference>
<dbReference type="EMBL" id="BKCJ010001930">
    <property type="protein sequence ID" value="GEU45054.1"/>
    <property type="molecule type" value="Genomic_DNA"/>
</dbReference>
<dbReference type="PANTHER" id="PTHR48475">
    <property type="entry name" value="RIBONUCLEASE H"/>
    <property type="match status" value="1"/>
</dbReference>
<keyword evidence="4" id="KW-0255">Endonuclease</keyword>
<dbReference type="GO" id="GO:0004523">
    <property type="term" value="F:RNA-DNA hybrid ribonuclease activity"/>
    <property type="evidence" value="ECO:0007669"/>
    <property type="project" value="InterPro"/>
</dbReference>
<reference evidence="12" key="1">
    <citation type="journal article" date="2019" name="Sci. Rep.">
        <title>Draft genome of Tanacetum cinerariifolium, the natural source of mosquito coil.</title>
        <authorList>
            <person name="Yamashiro T."/>
            <person name="Shiraishi A."/>
            <person name="Satake H."/>
            <person name="Nakayama K."/>
        </authorList>
    </citation>
    <scope>NUCLEOTIDE SEQUENCE</scope>
</reference>
<sequence length="803" mass="91718">MLKAGKLSHLIKELKQNNGKEQPMAAKKGETSRKDKALAILMPADMTGVPRHIAKYRLKVREGSSPVRQKKRGQAADRNQEIQKEVGKIVEAGIMKEVHYHDWLSNPVMVKKHDGSWRMCVDFKDLNKACPKDGYPLPEIDWKVESLCGFPFKCFLDAYKCYHQIQMTKKDEEKTTFITRQGIFCYTKMPFSLRNVRETYQRMVDKAFHKQIGRNLEVYVDDLVIKSRTEDKIVRDMEETFKTLREINMKLNPKSTTEAEEAFKQMKQLIAELPMLTALVERKELIVYFAASKEMVSAVLITEREAKQMPIYFVSMALRGPEINYTSMEKLVLALVHASKRLKRYFQAYLIIVITNQPIQQVLSRPKVGGRLQKWSIELGEYAIHYRPRVSVKGQILADFIVERPEEDSLNTLMETEEELPEPWILFTEGSSCTDGSGTGLILTNPSGMDFTYALRFRFDATNNEAEYKALIAGVRIAKQIGVKNLQANVDSRLVANQVNGTYIAKEADMIRYLEKVKTLTSSFKAFSIRKVPRSENKKADALSKVASTSFAHLRPFPEGPGKVKFLIVAMDYFTKWIEAIPVATITSNQDDPLKDWCEKLCIRQHFASVKHPQTNGLVKRANHSLGEGIKARLDTGSKNWMEELSHILWEHLTMIKSSNGDTPFLLTYRTEAVISAEISMPTLRTAKVDLIQNNKALEINLDLLEERREQAAICGAKSKAKIESYYNSKVRNTSFKPGDLVYRNNDASRVEDIGKQGPKWGGPYKVTEALGKGAYKLRDLDGKQLPRTWNNSNLKKYYIHKI</sequence>
<proteinExistence type="predicted"/>
<dbReference type="InterPro" id="IPR002156">
    <property type="entry name" value="RNaseH_domain"/>
</dbReference>
<keyword evidence="6 12" id="KW-0695">RNA-directed DNA polymerase</keyword>
<dbReference type="InterPro" id="IPR000477">
    <property type="entry name" value="RT_dom"/>
</dbReference>
<dbReference type="Pfam" id="PF00078">
    <property type="entry name" value="RVT_1"/>
    <property type="match status" value="1"/>
</dbReference>
<dbReference type="InterPro" id="IPR012337">
    <property type="entry name" value="RNaseH-like_sf"/>
</dbReference>
<feature type="domain" description="RNase H type-1" evidence="10">
    <location>
        <begin position="435"/>
        <end position="546"/>
    </location>
</feature>
<accession>A0A6L2KAX3</accession>
<feature type="coiled-coil region" evidence="7">
    <location>
        <begin position="688"/>
        <end position="715"/>
    </location>
</feature>
<keyword evidence="3" id="KW-0540">Nuclease</keyword>
<dbReference type="InterPro" id="IPR036397">
    <property type="entry name" value="RNaseH_sf"/>
</dbReference>
<evidence type="ECO:0000256" key="2">
    <source>
        <dbReference type="ARBA" id="ARBA00022695"/>
    </source>
</evidence>